<name>A0A7I7S0H1_9MYCO</name>
<evidence type="ECO:0000313" key="2">
    <source>
        <dbReference type="Proteomes" id="UP000467428"/>
    </source>
</evidence>
<gene>
    <name evidence="1" type="ORF">MARA_32340</name>
</gene>
<keyword evidence="2" id="KW-1185">Reference proteome</keyword>
<dbReference type="AlphaFoldDB" id="A0A7I7S0H1"/>
<dbReference type="Proteomes" id="UP000467428">
    <property type="component" value="Chromosome"/>
</dbReference>
<dbReference type="KEGG" id="marz:MARA_32340"/>
<protein>
    <submittedName>
        <fullName evidence="1">Uncharacterized protein</fullName>
    </submittedName>
</protein>
<geneLocation type="plasmid" evidence="2">
    <name>pjcm18538 dna</name>
</geneLocation>
<sequence length="99" mass="10733">MPVMIKNRIVPMPENSSVVAGGKPVSTGTRNVAPNMATTCWAPIPMVRGQLSRSSGATTAASRATGFQAKVFTIWNYTPCRARAHADQRFASDVRLRTR</sequence>
<organism evidence="1 2">
    <name type="scientific">Mycolicibacterium arabiense</name>
    <dbReference type="NCBI Taxonomy" id="1286181"/>
    <lineage>
        <taxon>Bacteria</taxon>
        <taxon>Bacillati</taxon>
        <taxon>Actinomycetota</taxon>
        <taxon>Actinomycetes</taxon>
        <taxon>Mycobacteriales</taxon>
        <taxon>Mycobacteriaceae</taxon>
        <taxon>Mycolicibacterium</taxon>
    </lineage>
</organism>
<accession>A0A7I7S0H1</accession>
<reference evidence="1 2" key="1">
    <citation type="journal article" date="2019" name="Emerg. Microbes Infect.">
        <title>Comprehensive subspecies identification of 175 nontuberculous mycobacteria species based on 7547 genomic profiles.</title>
        <authorList>
            <person name="Matsumoto Y."/>
            <person name="Kinjo T."/>
            <person name="Motooka D."/>
            <person name="Nabeya D."/>
            <person name="Jung N."/>
            <person name="Uechi K."/>
            <person name="Horii T."/>
            <person name="Iida T."/>
            <person name="Fujita J."/>
            <person name="Nakamura S."/>
        </authorList>
    </citation>
    <scope>NUCLEOTIDE SEQUENCE [LARGE SCALE GENOMIC DNA]</scope>
    <source>
        <strain evidence="1 2">JCM 18538</strain>
    </source>
</reference>
<proteinExistence type="predicted"/>
<evidence type="ECO:0000313" key="1">
    <source>
        <dbReference type="EMBL" id="BBY49766.1"/>
    </source>
</evidence>
<dbReference type="EMBL" id="AP022593">
    <property type="protein sequence ID" value="BBY49766.1"/>
    <property type="molecule type" value="Genomic_DNA"/>
</dbReference>